<sequence>MYVVINTDPGDTLNELMAFMTQKTITFSVTDCLAKLHDRPDKWKEVGTQTEEDDRFYSPPSKKSKLSNGDNTDCVSPCSSATPSESVDLGIVIKTNGNGNNNWDEEESKVLRGLIKTENDRSSGSLREEPEEDTSVEDVMNSELIQTQLMQALFSKSQNGVINGFSGLEDEESLDGKSGLLSDFQEQFRMDGSPASAIRYKPAYASTKRGVCHVCNREVSLITTHRRRHAITHLGFKTLKCALCYKFFSRQDLATGHFKKDHPTAEFTPFVDTMSNEDEQKLVVMMGMCFPEEMGPRKRKEGDSKKDRGDE</sequence>
<dbReference type="Proteomes" id="UP000216624">
    <property type="component" value="Unassembled WGS sequence"/>
</dbReference>
<dbReference type="KEGG" id="crq:GCK72_010057"/>
<gene>
    <name evidence="1" type="ORF">FL82_09993</name>
</gene>
<dbReference type="OrthoDB" id="10066279at2759"/>
<protein>
    <submittedName>
        <fullName evidence="1">Uncharacterized protein</fullName>
    </submittedName>
</protein>
<dbReference type="InterPro" id="IPR013087">
    <property type="entry name" value="Znf_C2H2_type"/>
</dbReference>
<dbReference type="PROSITE" id="PS00028">
    <property type="entry name" value="ZINC_FINGER_C2H2_1"/>
    <property type="match status" value="1"/>
</dbReference>
<dbReference type="OMA" id="GHFKKDH"/>
<evidence type="ECO:0000313" key="1">
    <source>
        <dbReference type="EMBL" id="OZF82717.1"/>
    </source>
</evidence>
<reference evidence="1" key="1">
    <citation type="submission" date="2017-08" db="EMBL/GenBank/DDBJ databases">
        <authorList>
            <person name="de Groot N.N."/>
        </authorList>
    </citation>
    <scope>NUCLEOTIDE SEQUENCE [LARGE SCALE GENOMIC DNA]</scope>
    <source>
        <strain evidence="1">PX439</strain>
    </source>
</reference>
<evidence type="ECO:0000313" key="2">
    <source>
        <dbReference type="Proteomes" id="UP000216624"/>
    </source>
</evidence>
<dbReference type="CTD" id="9807345"/>
<name>A0A260ZAQ3_CAERE</name>
<dbReference type="EMBL" id="NMWX01000196">
    <property type="protein sequence ID" value="OZF82717.1"/>
    <property type="molecule type" value="Genomic_DNA"/>
</dbReference>
<comment type="caution">
    <text evidence="1">The sequence shown here is derived from an EMBL/GenBank/DDBJ whole genome shotgun (WGS) entry which is preliminary data.</text>
</comment>
<dbReference type="HOGENOM" id="CLU_880639_0_0_1"/>
<proteinExistence type="predicted"/>
<organism evidence="1 2">
    <name type="scientific">Caenorhabditis remanei</name>
    <name type="common">Caenorhabditis vulgaris</name>
    <dbReference type="NCBI Taxonomy" id="31234"/>
    <lineage>
        <taxon>Eukaryota</taxon>
        <taxon>Metazoa</taxon>
        <taxon>Ecdysozoa</taxon>
        <taxon>Nematoda</taxon>
        <taxon>Chromadorea</taxon>
        <taxon>Rhabditida</taxon>
        <taxon>Rhabditina</taxon>
        <taxon>Rhabditomorpha</taxon>
        <taxon>Rhabditoidea</taxon>
        <taxon>Rhabditidae</taxon>
        <taxon>Peloderinae</taxon>
        <taxon>Caenorhabditis</taxon>
    </lineage>
</organism>
<keyword evidence="2" id="KW-1185">Reference proteome</keyword>
<dbReference type="Gene3D" id="3.30.160.60">
    <property type="entry name" value="Classic Zinc Finger"/>
    <property type="match status" value="1"/>
</dbReference>
<feature type="non-terminal residue" evidence="1">
    <location>
        <position position="1"/>
    </location>
</feature>
<dbReference type="eggNOG" id="ENOG502TG41">
    <property type="taxonomic scope" value="Eukaryota"/>
</dbReference>
<accession>A0A260ZAQ3</accession>